<gene>
    <name evidence="1" type="ordered locus">SeD_A4938</name>
</gene>
<dbReference type="KEGG" id="sed:SeD_A4938"/>
<organism evidence="1 2">
    <name type="scientific">Salmonella dublin (strain CT_02021853)</name>
    <dbReference type="NCBI Taxonomy" id="439851"/>
    <lineage>
        <taxon>Bacteria</taxon>
        <taxon>Pseudomonadati</taxon>
        <taxon>Pseudomonadota</taxon>
        <taxon>Gammaproteobacteria</taxon>
        <taxon>Enterobacterales</taxon>
        <taxon>Enterobacteriaceae</taxon>
        <taxon>Salmonella</taxon>
    </lineage>
</organism>
<dbReference type="AlphaFoldDB" id="A0A6C7A0K6"/>
<reference evidence="1 2" key="1">
    <citation type="journal article" date="2011" name="J. Bacteriol.">
        <title>Comparative genomics of 28 Salmonella enterica isolates: evidence for CRISPR-mediated adaptive sublineage evolution.</title>
        <authorList>
            <person name="Fricke W.F."/>
            <person name="Mammel M.K."/>
            <person name="McDermott P.F."/>
            <person name="Tartera C."/>
            <person name="White D.G."/>
            <person name="Leclerc J.E."/>
            <person name="Ravel J."/>
            <person name="Cebula T.A."/>
        </authorList>
    </citation>
    <scope>NUCLEOTIDE SEQUENCE [LARGE SCALE GENOMIC DNA]</scope>
    <source>
        <strain evidence="1 2">CT_02021853</strain>
    </source>
</reference>
<dbReference type="EMBL" id="CP001144">
    <property type="protein sequence ID" value="ACH76620.1"/>
    <property type="molecule type" value="Genomic_DNA"/>
</dbReference>
<accession>A0A6C7A0K6</accession>
<sequence length="37" mass="4769">MPYYTYIFMRFMLFKQNNAKSNKLKTSFYFDNFNKYY</sequence>
<protein>
    <submittedName>
        <fullName evidence="1">Uncharacterized protein</fullName>
    </submittedName>
</protein>
<dbReference type="Proteomes" id="UP000008322">
    <property type="component" value="Chromosome"/>
</dbReference>
<proteinExistence type="predicted"/>
<evidence type="ECO:0000313" key="1">
    <source>
        <dbReference type="EMBL" id="ACH76620.1"/>
    </source>
</evidence>
<name>A0A6C7A0K6_SALDC</name>
<evidence type="ECO:0000313" key="2">
    <source>
        <dbReference type="Proteomes" id="UP000008322"/>
    </source>
</evidence>